<name>A0A7G5C4B2_9BACL</name>
<dbReference type="Proteomes" id="UP000515679">
    <property type="component" value="Chromosome"/>
</dbReference>
<dbReference type="GO" id="GO:0055085">
    <property type="term" value="P:transmembrane transport"/>
    <property type="evidence" value="ECO:0007669"/>
    <property type="project" value="InterPro"/>
</dbReference>
<dbReference type="RefSeq" id="WP_182300279.1">
    <property type="nucleotide sequence ID" value="NZ_CP041969.1"/>
</dbReference>
<feature type="transmembrane region" description="Helical" evidence="7">
    <location>
        <begin position="118"/>
        <end position="139"/>
    </location>
</feature>
<comment type="similarity">
    <text evidence="7">Belongs to the binding-protein-dependent transport system permease family.</text>
</comment>
<feature type="transmembrane region" description="Helical" evidence="7">
    <location>
        <begin position="12"/>
        <end position="38"/>
    </location>
</feature>
<reference evidence="9 10" key="1">
    <citation type="submission" date="2019-07" db="EMBL/GenBank/DDBJ databases">
        <authorList>
            <person name="Kim J.K."/>
            <person name="Cheong H.-M."/>
            <person name="Choi Y."/>
            <person name="Hwang K.J."/>
            <person name="Lee S."/>
            <person name="Choi C."/>
        </authorList>
    </citation>
    <scope>NUCLEOTIDE SEQUENCE [LARGE SCALE GENOMIC DNA]</scope>
    <source>
        <strain evidence="9 10">KS 22</strain>
    </source>
</reference>
<feature type="transmembrane region" description="Helical" evidence="7">
    <location>
        <begin position="266"/>
        <end position="291"/>
    </location>
</feature>
<accession>A0A7G5C4B2</accession>
<keyword evidence="2 7" id="KW-0813">Transport</keyword>
<dbReference type="AlphaFoldDB" id="A0A7G5C4B2"/>
<feature type="domain" description="ABC transmembrane type-1" evidence="8">
    <location>
        <begin position="72"/>
        <end position="287"/>
    </location>
</feature>
<dbReference type="InterPro" id="IPR000515">
    <property type="entry name" value="MetI-like"/>
</dbReference>
<organism evidence="9 10">
    <name type="scientific">Cohnella cholangitidis</name>
    <dbReference type="NCBI Taxonomy" id="2598458"/>
    <lineage>
        <taxon>Bacteria</taxon>
        <taxon>Bacillati</taxon>
        <taxon>Bacillota</taxon>
        <taxon>Bacilli</taxon>
        <taxon>Bacillales</taxon>
        <taxon>Paenibacillaceae</taxon>
        <taxon>Cohnella</taxon>
    </lineage>
</organism>
<dbReference type="InterPro" id="IPR035906">
    <property type="entry name" value="MetI-like_sf"/>
</dbReference>
<dbReference type="GO" id="GO:0005886">
    <property type="term" value="C:plasma membrane"/>
    <property type="evidence" value="ECO:0007669"/>
    <property type="project" value="UniProtKB-SubCell"/>
</dbReference>
<dbReference type="PANTHER" id="PTHR43227:SF11">
    <property type="entry name" value="BLL4140 PROTEIN"/>
    <property type="match status" value="1"/>
</dbReference>
<keyword evidence="5 7" id="KW-1133">Transmembrane helix</keyword>
<feature type="transmembrane region" description="Helical" evidence="7">
    <location>
        <begin position="76"/>
        <end position="97"/>
    </location>
</feature>
<proteinExistence type="inferred from homology"/>
<feature type="transmembrane region" description="Helical" evidence="7">
    <location>
        <begin position="159"/>
        <end position="185"/>
    </location>
</feature>
<keyword evidence="4 7" id="KW-0812">Transmembrane</keyword>
<gene>
    <name evidence="9" type="ORF">FPL14_24910</name>
</gene>
<evidence type="ECO:0000256" key="5">
    <source>
        <dbReference type="ARBA" id="ARBA00022989"/>
    </source>
</evidence>
<protein>
    <submittedName>
        <fullName evidence="9">Sugar ABC transporter permease</fullName>
    </submittedName>
</protein>
<feature type="transmembrane region" description="Helical" evidence="7">
    <location>
        <begin position="206"/>
        <end position="230"/>
    </location>
</feature>
<evidence type="ECO:0000256" key="6">
    <source>
        <dbReference type="ARBA" id="ARBA00023136"/>
    </source>
</evidence>
<sequence>MRNRKAWRELPLHLMIIPGLLLVGIFSYIPMAGITIAFQRFIPARGLFGDQKWVGWDNFNYVMELPSFMQVLWNTLYISSFKLVLGLLVPIVFAILLNELKNEAIKRSVQTTIYLPFFLSWVVLGGILIDLLSPSGGIVNSLLKSFGMEPIFFLGDNKWFPATLIVSDIWKSFGYGTIVYLAAITGIDPGLYEAATIDGANRWKKVWHITLPGMQMVIVLLAVLSLGQLLNAGFDQVFNLYSPQVYESGDILDTFVYRIGLLDAQFGVATAVGFFKSIVSFVLIAGSYYFAYRFAKYRIF</sequence>
<dbReference type="PROSITE" id="PS50928">
    <property type="entry name" value="ABC_TM1"/>
    <property type="match status" value="1"/>
</dbReference>
<dbReference type="Gene3D" id="1.10.3720.10">
    <property type="entry name" value="MetI-like"/>
    <property type="match status" value="1"/>
</dbReference>
<dbReference type="CDD" id="cd06261">
    <property type="entry name" value="TM_PBP2"/>
    <property type="match status" value="1"/>
</dbReference>
<dbReference type="InterPro" id="IPR050809">
    <property type="entry name" value="UgpAE/MalFG_permease"/>
</dbReference>
<evidence type="ECO:0000256" key="2">
    <source>
        <dbReference type="ARBA" id="ARBA00022448"/>
    </source>
</evidence>
<keyword evidence="3" id="KW-1003">Cell membrane</keyword>
<keyword evidence="10" id="KW-1185">Reference proteome</keyword>
<keyword evidence="6 7" id="KW-0472">Membrane</keyword>
<dbReference type="EMBL" id="CP041969">
    <property type="protein sequence ID" value="QMV44046.1"/>
    <property type="molecule type" value="Genomic_DNA"/>
</dbReference>
<evidence type="ECO:0000256" key="1">
    <source>
        <dbReference type="ARBA" id="ARBA00004651"/>
    </source>
</evidence>
<dbReference type="SUPFAM" id="SSF161098">
    <property type="entry name" value="MetI-like"/>
    <property type="match status" value="1"/>
</dbReference>
<dbReference type="Pfam" id="PF00528">
    <property type="entry name" value="BPD_transp_1"/>
    <property type="match status" value="1"/>
</dbReference>
<evidence type="ECO:0000313" key="10">
    <source>
        <dbReference type="Proteomes" id="UP000515679"/>
    </source>
</evidence>
<comment type="subcellular location">
    <subcellularLocation>
        <location evidence="1 7">Cell membrane</location>
        <topology evidence="1 7">Multi-pass membrane protein</topology>
    </subcellularLocation>
</comment>
<evidence type="ECO:0000256" key="4">
    <source>
        <dbReference type="ARBA" id="ARBA00022692"/>
    </source>
</evidence>
<dbReference type="PANTHER" id="PTHR43227">
    <property type="entry name" value="BLL4140 PROTEIN"/>
    <property type="match status" value="1"/>
</dbReference>
<evidence type="ECO:0000313" key="9">
    <source>
        <dbReference type="EMBL" id="QMV44046.1"/>
    </source>
</evidence>
<evidence type="ECO:0000256" key="7">
    <source>
        <dbReference type="RuleBase" id="RU363032"/>
    </source>
</evidence>
<dbReference type="KEGG" id="cchl:FPL14_24910"/>
<evidence type="ECO:0000259" key="8">
    <source>
        <dbReference type="PROSITE" id="PS50928"/>
    </source>
</evidence>
<evidence type="ECO:0000256" key="3">
    <source>
        <dbReference type="ARBA" id="ARBA00022475"/>
    </source>
</evidence>